<keyword evidence="4 6" id="KW-0807">Transducer</keyword>
<dbReference type="STRING" id="407036.SAMN05216243_1841"/>
<comment type="similarity">
    <text evidence="5">Belongs to the methyl-accepting chemotaxis (MCP) protein family.</text>
</comment>
<dbReference type="OrthoDB" id="2168386at2"/>
<dbReference type="InterPro" id="IPR004090">
    <property type="entry name" value="Chemotax_Me-accpt_rcpt"/>
</dbReference>
<protein>
    <submittedName>
        <fullName evidence="11">Methyl-accepting chemotaxis protein</fullName>
    </submittedName>
</protein>
<dbReference type="PANTHER" id="PTHR32089:SF114">
    <property type="entry name" value="METHYL-ACCEPTING CHEMOTAXIS PROTEIN MCPB"/>
    <property type="match status" value="1"/>
</dbReference>
<dbReference type="Pfam" id="PF00015">
    <property type="entry name" value="MCPsignal"/>
    <property type="match status" value="1"/>
</dbReference>
<dbReference type="GO" id="GO:0004888">
    <property type="term" value="F:transmembrane signaling receptor activity"/>
    <property type="evidence" value="ECO:0007669"/>
    <property type="project" value="InterPro"/>
</dbReference>
<dbReference type="PANTHER" id="PTHR32089">
    <property type="entry name" value="METHYL-ACCEPTING CHEMOTAXIS PROTEIN MCPB"/>
    <property type="match status" value="1"/>
</dbReference>
<dbReference type="PROSITE" id="PS50111">
    <property type="entry name" value="CHEMOTAXIS_TRANSDUC_2"/>
    <property type="match status" value="1"/>
</dbReference>
<dbReference type="InterPro" id="IPR004089">
    <property type="entry name" value="MCPsignal_dom"/>
</dbReference>
<dbReference type="InterPro" id="IPR024478">
    <property type="entry name" value="HlyB_4HB_MCP"/>
</dbReference>
<keyword evidence="3 8" id="KW-0472">Membrane</keyword>
<evidence type="ECO:0000256" key="4">
    <source>
        <dbReference type="ARBA" id="ARBA00023224"/>
    </source>
</evidence>
<keyword evidence="8" id="KW-0812">Transmembrane</keyword>
<dbReference type="CDD" id="cd11386">
    <property type="entry name" value="MCP_signal"/>
    <property type="match status" value="1"/>
</dbReference>
<evidence type="ECO:0000256" key="6">
    <source>
        <dbReference type="PROSITE-ProRule" id="PRU00284"/>
    </source>
</evidence>
<proteinExistence type="inferred from homology"/>
<dbReference type="CDD" id="cd06225">
    <property type="entry name" value="HAMP"/>
    <property type="match status" value="1"/>
</dbReference>
<comment type="subcellular location">
    <subcellularLocation>
        <location evidence="1">Cell membrane</location>
    </subcellularLocation>
</comment>
<name>A0A1G8YWW9_9BACI</name>
<dbReference type="GO" id="GO:0006935">
    <property type="term" value="P:chemotaxis"/>
    <property type="evidence" value="ECO:0007669"/>
    <property type="project" value="InterPro"/>
</dbReference>
<feature type="region of interest" description="Disordered" evidence="7">
    <location>
        <begin position="269"/>
        <end position="307"/>
    </location>
</feature>
<dbReference type="PROSITE" id="PS50885">
    <property type="entry name" value="HAMP"/>
    <property type="match status" value="1"/>
</dbReference>
<dbReference type="SMART" id="SM00304">
    <property type="entry name" value="HAMP"/>
    <property type="match status" value="1"/>
</dbReference>
<dbReference type="EMBL" id="FNFL01000002">
    <property type="protein sequence ID" value="SDK06545.1"/>
    <property type="molecule type" value="Genomic_DNA"/>
</dbReference>
<evidence type="ECO:0000259" key="10">
    <source>
        <dbReference type="PROSITE" id="PS50885"/>
    </source>
</evidence>
<feature type="transmembrane region" description="Helical" evidence="8">
    <location>
        <begin position="184"/>
        <end position="209"/>
    </location>
</feature>
<dbReference type="SMART" id="SM00283">
    <property type="entry name" value="MA"/>
    <property type="match status" value="1"/>
</dbReference>
<dbReference type="PRINTS" id="PR00260">
    <property type="entry name" value="CHEMTRNSDUCR"/>
</dbReference>
<feature type="domain" description="HAMP" evidence="10">
    <location>
        <begin position="206"/>
        <end position="259"/>
    </location>
</feature>
<accession>A0A1G8YWW9</accession>
<dbReference type="Proteomes" id="UP000198694">
    <property type="component" value="Unassembled WGS sequence"/>
</dbReference>
<dbReference type="RefSeq" id="WP_093213266.1">
    <property type="nucleotide sequence ID" value="NZ_FNFL01000002.1"/>
</dbReference>
<organism evidence="11 12">
    <name type="scientific">Sediminibacillus albus</name>
    <dbReference type="NCBI Taxonomy" id="407036"/>
    <lineage>
        <taxon>Bacteria</taxon>
        <taxon>Bacillati</taxon>
        <taxon>Bacillota</taxon>
        <taxon>Bacilli</taxon>
        <taxon>Bacillales</taxon>
        <taxon>Bacillaceae</taxon>
        <taxon>Sediminibacillus</taxon>
    </lineage>
</organism>
<dbReference type="Gene3D" id="1.10.287.950">
    <property type="entry name" value="Methyl-accepting chemotaxis protein"/>
    <property type="match status" value="1"/>
</dbReference>
<dbReference type="AlphaFoldDB" id="A0A1G8YWW9"/>
<feature type="transmembrane region" description="Helical" evidence="8">
    <location>
        <begin position="12"/>
        <end position="33"/>
    </location>
</feature>
<keyword evidence="12" id="KW-1185">Reference proteome</keyword>
<evidence type="ECO:0000259" key="9">
    <source>
        <dbReference type="PROSITE" id="PS50111"/>
    </source>
</evidence>
<evidence type="ECO:0000256" key="8">
    <source>
        <dbReference type="SAM" id="Phobius"/>
    </source>
</evidence>
<evidence type="ECO:0000313" key="11">
    <source>
        <dbReference type="EMBL" id="SDK06545.1"/>
    </source>
</evidence>
<evidence type="ECO:0000256" key="1">
    <source>
        <dbReference type="ARBA" id="ARBA00004236"/>
    </source>
</evidence>
<keyword evidence="2" id="KW-1003">Cell membrane</keyword>
<evidence type="ECO:0000256" key="7">
    <source>
        <dbReference type="SAM" id="MobiDB-lite"/>
    </source>
</evidence>
<evidence type="ECO:0000256" key="5">
    <source>
        <dbReference type="ARBA" id="ARBA00029447"/>
    </source>
</evidence>
<evidence type="ECO:0000256" key="2">
    <source>
        <dbReference type="ARBA" id="ARBA00022475"/>
    </source>
</evidence>
<reference evidence="11 12" key="1">
    <citation type="submission" date="2016-10" db="EMBL/GenBank/DDBJ databases">
        <authorList>
            <person name="de Groot N.N."/>
        </authorList>
    </citation>
    <scope>NUCLEOTIDE SEQUENCE [LARGE SCALE GENOMIC DNA]</scope>
    <source>
        <strain evidence="11 12">CGMCC 1.6502</strain>
    </source>
</reference>
<evidence type="ECO:0000313" key="12">
    <source>
        <dbReference type="Proteomes" id="UP000198694"/>
    </source>
</evidence>
<evidence type="ECO:0000256" key="3">
    <source>
        <dbReference type="ARBA" id="ARBA00023136"/>
    </source>
</evidence>
<gene>
    <name evidence="11" type="ORF">SAMN05216243_1841</name>
</gene>
<dbReference type="GO" id="GO:0005886">
    <property type="term" value="C:plasma membrane"/>
    <property type="evidence" value="ECO:0007669"/>
    <property type="project" value="UniProtKB-SubCell"/>
</dbReference>
<keyword evidence="8" id="KW-1133">Transmembrane helix</keyword>
<dbReference type="GO" id="GO:0007165">
    <property type="term" value="P:signal transduction"/>
    <property type="evidence" value="ECO:0007669"/>
    <property type="project" value="UniProtKB-KW"/>
</dbReference>
<dbReference type="SUPFAM" id="SSF58104">
    <property type="entry name" value="Methyl-accepting chemotaxis protein (MCP) signaling domain"/>
    <property type="match status" value="1"/>
</dbReference>
<sequence>MKLINFKSLKTKILAGFSIVIGLALILGIYSYFSLDKVNKETEGIIDKQLPLLIADEKMSFNIAEMIALTRGYVIYGDPEYLEKFDMYAKRMEEVEAKALELSESDEVKTLIEKGDEWETTVRDQVFAVYQAGNEDQAISNLSLQVKPLAVELMEGFSGLAEGREEKIVAAGDHLLETGKITQYISVAIALLVVILGIVIAIFTAGMITKPVKRVMERMSTIAEGDLSKEPLEVRTRDEVGQLIVATNQMNDNMRELLAEINTVSDSVSGQSEELSQSANEVKQGSNQVATTMEELSSGSETQANTTTDLASSMTGFTEKIKEANTNGESIYQSSNKVLGLTQKGSQLMNSSIEQMSKIDQIVQEAVGKVKGLDQQSKEISKLVSVIKDIAEQTNLLALNAAIEAARAGDHGKGFAVVADEVRKLAEQVSLSVTDITGIVGSIQTESGSVAEALQVGYQEVESGTNQIKTTGKTFEDINLSVNEMVDSVQVISENLSNITESSEEMSQSIEDIAAVSEESAAGIEETSASVQQTTSSMEEIAGSSNELSKLAENLNTLIGRFKV</sequence>
<feature type="domain" description="Methyl-accepting transducer" evidence="9">
    <location>
        <begin position="278"/>
        <end position="528"/>
    </location>
</feature>
<dbReference type="InterPro" id="IPR003660">
    <property type="entry name" value="HAMP_dom"/>
</dbReference>
<dbReference type="Pfam" id="PF00672">
    <property type="entry name" value="HAMP"/>
    <property type="match status" value="1"/>
</dbReference>
<dbReference type="Pfam" id="PF12729">
    <property type="entry name" value="4HB_MCP_1"/>
    <property type="match status" value="1"/>
</dbReference>